<dbReference type="EC" id="4.3.2.10" evidence="4"/>
<dbReference type="InterPro" id="IPR004651">
    <property type="entry name" value="HisF"/>
</dbReference>
<dbReference type="Pfam" id="PF00977">
    <property type="entry name" value="His_biosynth"/>
    <property type="match status" value="1"/>
</dbReference>
<evidence type="ECO:0000256" key="7">
    <source>
        <dbReference type="ARBA" id="ARBA00023239"/>
    </source>
</evidence>
<protein>
    <recommendedName>
        <fullName evidence="4">imidazole glycerol-phosphate synthase</fullName>
        <ecNumber evidence="4">4.3.2.10</ecNumber>
    </recommendedName>
    <alternativeName>
        <fullName evidence="9">IGP synthase cyclase subunit</fullName>
    </alternativeName>
</protein>
<evidence type="ECO:0000256" key="9">
    <source>
        <dbReference type="ARBA" id="ARBA00030264"/>
    </source>
</evidence>
<dbReference type="GO" id="GO:0016829">
    <property type="term" value="F:lyase activity"/>
    <property type="evidence" value="ECO:0007669"/>
    <property type="project" value="UniProtKB-KW"/>
</dbReference>
<dbReference type="PANTHER" id="PTHR21235:SF2">
    <property type="entry name" value="IMIDAZOLE GLYCEROL PHOSPHATE SYNTHASE HISHF"/>
    <property type="match status" value="1"/>
</dbReference>
<dbReference type="GO" id="GO:0000105">
    <property type="term" value="P:L-histidine biosynthetic process"/>
    <property type="evidence" value="ECO:0007669"/>
    <property type="project" value="UniProtKB-UniPathway"/>
</dbReference>
<comment type="caution">
    <text evidence="12">The sequence shown here is derived from an EMBL/GenBank/DDBJ whole genome shotgun (WGS) entry which is preliminary data.</text>
</comment>
<evidence type="ECO:0000256" key="2">
    <source>
        <dbReference type="ARBA" id="ARBA00009667"/>
    </source>
</evidence>
<organism evidence="12 13">
    <name type="scientific">Rubrivivax rivuli</name>
    <dbReference type="NCBI Taxonomy" id="1862385"/>
    <lineage>
        <taxon>Bacteria</taxon>
        <taxon>Pseudomonadati</taxon>
        <taxon>Pseudomonadota</taxon>
        <taxon>Betaproteobacteria</taxon>
        <taxon>Burkholderiales</taxon>
        <taxon>Sphaerotilaceae</taxon>
        <taxon>Rubrivivax</taxon>
    </lineage>
</organism>
<dbReference type="Proteomes" id="UP000285575">
    <property type="component" value="Unassembled WGS sequence"/>
</dbReference>
<dbReference type="PANTHER" id="PTHR21235">
    <property type="entry name" value="IMIDAZOLE GLYCEROL PHOSPHATE SYNTHASE SUBUNIT HISF/H IGP SYNTHASE SUBUNIT HISF/H"/>
    <property type="match status" value="1"/>
</dbReference>
<dbReference type="OrthoDB" id="9781903at2"/>
<reference evidence="12 13" key="1">
    <citation type="submission" date="2019-01" db="EMBL/GenBank/DDBJ databases">
        <authorList>
            <person name="Chen W.-M."/>
        </authorList>
    </citation>
    <scope>NUCLEOTIDE SEQUENCE [LARGE SCALE GENOMIC DNA]</scope>
    <source>
        <strain evidence="12 13">KYPY4</strain>
    </source>
</reference>
<evidence type="ECO:0000256" key="6">
    <source>
        <dbReference type="ARBA" id="ARBA00023102"/>
    </source>
</evidence>
<comment type="similarity">
    <text evidence="2 11">Belongs to the HisA/HisF family.</text>
</comment>
<dbReference type="UniPathway" id="UPA00031">
    <property type="reaction ID" value="UER00010"/>
</dbReference>
<dbReference type="Gene3D" id="3.20.20.70">
    <property type="entry name" value="Aldolase class I"/>
    <property type="match status" value="1"/>
</dbReference>
<comment type="function">
    <text evidence="8">IGPS catalyzes the conversion of PRFAR and glutamine to IGP, AICAR and glutamate. The HisF subunit catalyzes the cyclization activity that produces IGP and AICAR from PRFAR using the ammonia provided by the HisH subunit.</text>
</comment>
<evidence type="ECO:0000313" key="12">
    <source>
        <dbReference type="EMBL" id="RVU43441.1"/>
    </source>
</evidence>
<proteinExistence type="inferred from homology"/>
<dbReference type="NCBIfam" id="NF038364">
    <property type="entry name" value="AglZ_HisF2_fam"/>
    <property type="match status" value="1"/>
</dbReference>
<dbReference type="InterPro" id="IPR011060">
    <property type="entry name" value="RibuloseP-bd_barrel"/>
</dbReference>
<evidence type="ECO:0000256" key="5">
    <source>
        <dbReference type="ARBA" id="ARBA00022605"/>
    </source>
</evidence>
<sequence length="260" mass="27618">MLQTRVIPCLLLLGEGLVKTTRFKDPVYVGDPINAIRIFNDKEVDELIFLDITASREGRGPAFQAIRDFASECFMPVGYGGGIRSLEDARQVLSMGIEKIILNTMALRRPELVSEIAREFGSQAVVVSIDAKKKLLGGYEVMGAAGTEKTGLKPAAHAQRMVELGAGEIFLNSIDRDGTQAGYDLALVRSVASAVSVPVIACGGAGTPAHFTEAVTEGHASAVSAGSMFVFHGKHRAVLISYPTRAELDAALSNLAPKSS</sequence>
<dbReference type="RefSeq" id="WP_128230724.1">
    <property type="nucleotide sequence ID" value="NZ_SACR01000007.1"/>
</dbReference>
<keyword evidence="6 11" id="KW-0368">Histidine biosynthesis</keyword>
<gene>
    <name evidence="12" type="primary">hisF</name>
    <name evidence="12" type="ORF">EOE66_21125</name>
</gene>
<evidence type="ECO:0000256" key="3">
    <source>
        <dbReference type="ARBA" id="ARBA00011152"/>
    </source>
</evidence>
<keyword evidence="7 12" id="KW-0456">Lyase</keyword>
<dbReference type="SUPFAM" id="SSF51366">
    <property type="entry name" value="Ribulose-phoshate binding barrel"/>
    <property type="match status" value="1"/>
</dbReference>
<keyword evidence="5 11" id="KW-0028">Amino-acid biosynthesis</keyword>
<dbReference type="InterPro" id="IPR050064">
    <property type="entry name" value="IGPS_HisA/HisF"/>
</dbReference>
<dbReference type="InterPro" id="IPR013785">
    <property type="entry name" value="Aldolase_TIM"/>
</dbReference>
<dbReference type="GO" id="GO:0000107">
    <property type="term" value="F:imidazoleglycerol-phosphate synthase activity"/>
    <property type="evidence" value="ECO:0007669"/>
    <property type="project" value="InterPro"/>
</dbReference>
<evidence type="ECO:0000256" key="1">
    <source>
        <dbReference type="ARBA" id="ARBA00005091"/>
    </source>
</evidence>
<evidence type="ECO:0000256" key="4">
    <source>
        <dbReference type="ARBA" id="ARBA00012809"/>
    </source>
</evidence>
<accession>A0A437R9I2</accession>
<comment type="subunit">
    <text evidence="3">Heterodimer of HisH and HisF.</text>
</comment>
<dbReference type="AlphaFoldDB" id="A0A437R9I2"/>
<evidence type="ECO:0000256" key="11">
    <source>
        <dbReference type="RuleBase" id="RU003657"/>
    </source>
</evidence>
<keyword evidence="13" id="KW-1185">Reference proteome</keyword>
<evidence type="ECO:0000256" key="10">
    <source>
        <dbReference type="ARBA" id="ARBA00047838"/>
    </source>
</evidence>
<dbReference type="InterPro" id="IPR006062">
    <property type="entry name" value="His_biosynth"/>
</dbReference>
<comment type="pathway">
    <text evidence="1">Amino-acid biosynthesis; L-histidine biosynthesis; L-histidine from 5-phospho-alpha-D-ribose 1-diphosphate: step 5/9.</text>
</comment>
<evidence type="ECO:0000256" key="8">
    <source>
        <dbReference type="ARBA" id="ARBA00025475"/>
    </source>
</evidence>
<dbReference type="EMBL" id="SACR01000007">
    <property type="protein sequence ID" value="RVU43441.1"/>
    <property type="molecule type" value="Genomic_DNA"/>
</dbReference>
<comment type="catalytic activity">
    <reaction evidence="10">
        <text>5-[(5-phospho-1-deoxy-D-ribulos-1-ylimino)methylamino]-1-(5-phospho-beta-D-ribosyl)imidazole-4-carboxamide + L-glutamine = D-erythro-1-(imidazol-4-yl)glycerol 3-phosphate + 5-amino-1-(5-phospho-beta-D-ribosyl)imidazole-4-carboxamide + L-glutamate + H(+)</text>
        <dbReference type="Rhea" id="RHEA:24793"/>
        <dbReference type="ChEBI" id="CHEBI:15378"/>
        <dbReference type="ChEBI" id="CHEBI:29985"/>
        <dbReference type="ChEBI" id="CHEBI:58278"/>
        <dbReference type="ChEBI" id="CHEBI:58359"/>
        <dbReference type="ChEBI" id="CHEBI:58475"/>
        <dbReference type="ChEBI" id="CHEBI:58525"/>
        <dbReference type="EC" id="4.3.2.10"/>
    </reaction>
</comment>
<evidence type="ECO:0000313" key="13">
    <source>
        <dbReference type="Proteomes" id="UP000285575"/>
    </source>
</evidence>
<dbReference type="CDD" id="cd04731">
    <property type="entry name" value="HisF"/>
    <property type="match status" value="1"/>
</dbReference>
<name>A0A437R9I2_9BURK</name>